<dbReference type="Gene3D" id="3.20.80.10">
    <property type="entry name" value="Regulatory factor, effector binding domain"/>
    <property type="match status" value="1"/>
</dbReference>
<evidence type="ECO:0000313" key="4">
    <source>
        <dbReference type="Proteomes" id="UP001596432"/>
    </source>
</evidence>
<protein>
    <submittedName>
        <fullName evidence="3">GyrI-like domain-containing protein</fullName>
    </submittedName>
</protein>
<accession>A0ABD5Y0M8</accession>
<dbReference type="Proteomes" id="UP001596432">
    <property type="component" value="Unassembled WGS sequence"/>
</dbReference>
<dbReference type="RefSeq" id="WP_274321950.1">
    <property type="nucleotide sequence ID" value="NZ_CP118158.1"/>
</dbReference>
<gene>
    <name evidence="3" type="ORF">ACFQMA_13655</name>
</gene>
<sequence>MVLDTEETETERHGNFLVAGVAHRGTDVDEAALWASLDDYADDLEDAAISDDYYAVMYDVDTDSGEFTYVAGREVDSADDLSPELTAVEIPQATYAVLRPDYETVDEMVVQIHEEELDSRDDGDGVHSPIFERYGADSDPTTVADREIYVPVRDE</sequence>
<dbReference type="AlphaFoldDB" id="A0ABD5Y0M8"/>
<feature type="region of interest" description="Disordered" evidence="1">
    <location>
        <begin position="115"/>
        <end position="138"/>
    </location>
</feature>
<proteinExistence type="predicted"/>
<reference evidence="3 4" key="1">
    <citation type="journal article" date="2019" name="Int. J. Syst. Evol. Microbiol.">
        <title>The Global Catalogue of Microorganisms (GCM) 10K type strain sequencing project: providing services to taxonomists for standard genome sequencing and annotation.</title>
        <authorList>
            <consortium name="The Broad Institute Genomics Platform"/>
            <consortium name="The Broad Institute Genome Sequencing Center for Infectious Disease"/>
            <person name="Wu L."/>
            <person name="Ma J."/>
        </authorList>
    </citation>
    <scope>NUCLEOTIDE SEQUENCE [LARGE SCALE GENOMIC DNA]</scope>
    <source>
        <strain evidence="3 4">XZYJT29</strain>
    </source>
</reference>
<evidence type="ECO:0000313" key="3">
    <source>
        <dbReference type="EMBL" id="MFC7140864.1"/>
    </source>
</evidence>
<dbReference type="Pfam" id="PF06445">
    <property type="entry name" value="GyrI-like"/>
    <property type="match status" value="1"/>
</dbReference>
<dbReference type="SUPFAM" id="SSF55136">
    <property type="entry name" value="Probable bacterial effector-binding domain"/>
    <property type="match status" value="1"/>
</dbReference>
<dbReference type="InterPro" id="IPR029442">
    <property type="entry name" value="GyrI-like"/>
</dbReference>
<name>A0ABD5Y0M8_9EURY</name>
<comment type="caution">
    <text evidence="3">The sequence shown here is derived from an EMBL/GenBank/DDBJ whole genome shotgun (WGS) entry which is preliminary data.</text>
</comment>
<evidence type="ECO:0000256" key="1">
    <source>
        <dbReference type="SAM" id="MobiDB-lite"/>
    </source>
</evidence>
<keyword evidence="4" id="KW-1185">Reference proteome</keyword>
<dbReference type="EMBL" id="JBHTAS010000001">
    <property type="protein sequence ID" value="MFC7140864.1"/>
    <property type="molecule type" value="Genomic_DNA"/>
</dbReference>
<dbReference type="SMART" id="SM00871">
    <property type="entry name" value="AraC_E_bind"/>
    <property type="match status" value="1"/>
</dbReference>
<dbReference type="GeneID" id="78821170"/>
<evidence type="ECO:0000259" key="2">
    <source>
        <dbReference type="SMART" id="SM00871"/>
    </source>
</evidence>
<organism evidence="3 4">
    <name type="scientific">Halosimplex aquaticum</name>
    <dbReference type="NCBI Taxonomy" id="3026162"/>
    <lineage>
        <taxon>Archaea</taxon>
        <taxon>Methanobacteriati</taxon>
        <taxon>Methanobacteriota</taxon>
        <taxon>Stenosarchaea group</taxon>
        <taxon>Halobacteria</taxon>
        <taxon>Halobacteriales</taxon>
        <taxon>Haloarculaceae</taxon>
        <taxon>Halosimplex</taxon>
    </lineage>
</organism>
<feature type="domain" description="AraC effector-binding" evidence="2">
    <location>
        <begin position="6"/>
        <end position="153"/>
    </location>
</feature>
<dbReference type="InterPro" id="IPR011256">
    <property type="entry name" value="Reg_factor_effector_dom_sf"/>
</dbReference>
<dbReference type="InterPro" id="IPR010499">
    <property type="entry name" value="AraC_E-bd"/>
</dbReference>